<keyword evidence="2 6" id="KW-0479">Metal-binding</keyword>
<dbReference type="CDD" id="cd20653">
    <property type="entry name" value="CYP81"/>
    <property type="match status" value="1"/>
</dbReference>
<gene>
    <name evidence="8" type="ORF">CTI12_AA069920</name>
</gene>
<dbReference type="GO" id="GO:0016705">
    <property type="term" value="F:oxidoreductase activity, acting on paired donors, with incorporation or reduction of molecular oxygen"/>
    <property type="evidence" value="ECO:0007669"/>
    <property type="project" value="InterPro"/>
</dbReference>
<evidence type="ECO:0000313" key="8">
    <source>
        <dbReference type="EMBL" id="PWA93478.1"/>
    </source>
</evidence>
<protein>
    <submittedName>
        <fullName evidence="8">Cytochrome P450-like protein</fullName>
    </submittedName>
</protein>
<dbReference type="InterPro" id="IPR001128">
    <property type="entry name" value="Cyt_P450"/>
</dbReference>
<keyword evidence="9" id="KW-1185">Reference proteome</keyword>
<evidence type="ECO:0000256" key="2">
    <source>
        <dbReference type="ARBA" id="ARBA00022723"/>
    </source>
</evidence>
<dbReference type="SUPFAM" id="SSF48264">
    <property type="entry name" value="Cytochrome P450"/>
    <property type="match status" value="1"/>
</dbReference>
<evidence type="ECO:0000313" key="9">
    <source>
        <dbReference type="Proteomes" id="UP000245207"/>
    </source>
</evidence>
<dbReference type="GO" id="GO:0020037">
    <property type="term" value="F:heme binding"/>
    <property type="evidence" value="ECO:0007669"/>
    <property type="project" value="InterPro"/>
</dbReference>
<evidence type="ECO:0000256" key="7">
    <source>
        <dbReference type="RuleBase" id="RU000461"/>
    </source>
</evidence>
<dbReference type="OrthoDB" id="2789670at2759"/>
<dbReference type="InterPro" id="IPR017972">
    <property type="entry name" value="Cyt_P450_CS"/>
</dbReference>
<dbReference type="PRINTS" id="PR00385">
    <property type="entry name" value="P450"/>
</dbReference>
<evidence type="ECO:0000256" key="5">
    <source>
        <dbReference type="ARBA" id="ARBA00023033"/>
    </source>
</evidence>
<dbReference type="Gene3D" id="1.10.630.10">
    <property type="entry name" value="Cytochrome P450"/>
    <property type="match status" value="1"/>
</dbReference>
<dbReference type="EMBL" id="PKPP01000380">
    <property type="protein sequence ID" value="PWA93478.1"/>
    <property type="molecule type" value="Genomic_DNA"/>
</dbReference>
<dbReference type="PRINTS" id="PR00463">
    <property type="entry name" value="EP450I"/>
</dbReference>
<proteinExistence type="inferred from homology"/>
<name>A0A2U1Q652_ARTAN</name>
<organism evidence="8 9">
    <name type="scientific">Artemisia annua</name>
    <name type="common">Sweet wormwood</name>
    <dbReference type="NCBI Taxonomy" id="35608"/>
    <lineage>
        <taxon>Eukaryota</taxon>
        <taxon>Viridiplantae</taxon>
        <taxon>Streptophyta</taxon>
        <taxon>Embryophyta</taxon>
        <taxon>Tracheophyta</taxon>
        <taxon>Spermatophyta</taxon>
        <taxon>Magnoliopsida</taxon>
        <taxon>eudicotyledons</taxon>
        <taxon>Gunneridae</taxon>
        <taxon>Pentapetalae</taxon>
        <taxon>asterids</taxon>
        <taxon>campanulids</taxon>
        <taxon>Asterales</taxon>
        <taxon>Asteraceae</taxon>
        <taxon>Asteroideae</taxon>
        <taxon>Anthemideae</taxon>
        <taxon>Artemisiinae</taxon>
        <taxon>Artemisia</taxon>
    </lineage>
</organism>
<dbReference type="AlphaFoldDB" id="A0A2U1Q652"/>
<keyword evidence="4 6" id="KW-0408">Iron</keyword>
<dbReference type="PANTHER" id="PTHR47947:SF24">
    <property type="entry name" value="ISOFLAVONE 2'-HYDROXYLASE-LIKE"/>
    <property type="match status" value="1"/>
</dbReference>
<keyword evidence="3 7" id="KW-0560">Oxidoreductase</keyword>
<dbReference type="InterPro" id="IPR036396">
    <property type="entry name" value="Cyt_P450_sf"/>
</dbReference>
<dbReference type="GO" id="GO:0004497">
    <property type="term" value="F:monooxygenase activity"/>
    <property type="evidence" value="ECO:0007669"/>
    <property type="project" value="UniProtKB-KW"/>
</dbReference>
<feature type="binding site" description="axial binding residue" evidence="6">
    <location>
        <position position="420"/>
    </location>
    <ligand>
        <name>heme</name>
        <dbReference type="ChEBI" id="CHEBI:30413"/>
    </ligand>
    <ligandPart>
        <name>Fe</name>
        <dbReference type="ChEBI" id="CHEBI:18248"/>
    </ligandPart>
</feature>
<dbReference type="InterPro" id="IPR002401">
    <property type="entry name" value="Cyt_P450_E_grp-I"/>
</dbReference>
<evidence type="ECO:0000256" key="4">
    <source>
        <dbReference type="ARBA" id="ARBA00023004"/>
    </source>
</evidence>
<dbReference type="Pfam" id="PF00067">
    <property type="entry name" value="p450"/>
    <property type="match status" value="1"/>
</dbReference>
<dbReference type="STRING" id="35608.A0A2U1Q652"/>
<evidence type="ECO:0000256" key="6">
    <source>
        <dbReference type="PIRSR" id="PIRSR602401-1"/>
    </source>
</evidence>
<keyword evidence="1 6" id="KW-0349">Heme</keyword>
<dbReference type="InterPro" id="IPR050651">
    <property type="entry name" value="Plant_Cytochrome_P450_Monoox"/>
</dbReference>
<evidence type="ECO:0000256" key="3">
    <source>
        <dbReference type="ARBA" id="ARBA00023002"/>
    </source>
</evidence>
<dbReference type="PANTHER" id="PTHR47947">
    <property type="entry name" value="CYTOCHROME P450 82C3-RELATED"/>
    <property type="match status" value="1"/>
</dbReference>
<comment type="cofactor">
    <cofactor evidence="6">
        <name>heme</name>
        <dbReference type="ChEBI" id="CHEBI:30413"/>
    </cofactor>
</comment>
<reference evidence="8 9" key="1">
    <citation type="journal article" date="2018" name="Mol. Plant">
        <title>The genome of Artemisia annua provides insight into the evolution of Asteraceae family and artemisinin biosynthesis.</title>
        <authorList>
            <person name="Shen Q."/>
            <person name="Zhang L."/>
            <person name="Liao Z."/>
            <person name="Wang S."/>
            <person name="Yan T."/>
            <person name="Shi P."/>
            <person name="Liu M."/>
            <person name="Fu X."/>
            <person name="Pan Q."/>
            <person name="Wang Y."/>
            <person name="Lv Z."/>
            <person name="Lu X."/>
            <person name="Zhang F."/>
            <person name="Jiang W."/>
            <person name="Ma Y."/>
            <person name="Chen M."/>
            <person name="Hao X."/>
            <person name="Li L."/>
            <person name="Tang Y."/>
            <person name="Lv G."/>
            <person name="Zhou Y."/>
            <person name="Sun X."/>
            <person name="Brodelius P.E."/>
            <person name="Rose J.K.C."/>
            <person name="Tang K."/>
        </authorList>
    </citation>
    <scope>NUCLEOTIDE SEQUENCE [LARGE SCALE GENOMIC DNA]</scope>
    <source>
        <strain evidence="9">cv. Huhao1</strain>
        <tissue evidence="8">Leaf</tissue>
    </source>
</reference>
<dbReference type="Proteomes" id="UP000245207">
    <property type="component" value="Unassembled WGS sequence"/>
</dbReference>
<accession>A0A2U1Q652</accession>
<keyword evidence="5 7" id="KW-0503">Monooxygenase</keyword>
<evidence type="ECO:0000256" key="1">
    <source>
        <dbReference type="ARBA" id="ARBA00022617"/>
    </source>
</evidence>
<dbReference type="GO" id="GO:0005506">
    <property type="term" value="F:iron ion binding"/>
    <property type="evidence" value="ECO:0007669"/>
    <property type="project" value="InterPro"/>
</dbReference>
<comment type="similarity">
    <text evidence="7">Belongs to the cytochrome P450 family.</text>
</comment>
<dbReference type="PROSITE" id="PS00086">
    <property type="entry name" value="CYTOCHROME_P450"/>
    <property type="match status" value="1"/>
</dbReference>
<comment type="caution">
    <text evidence="8">The sequence shown here is derived from an EMBL/GenBank/DDBJ whole genome shotgun (WGS) entry which is preliminary data.</text>
</comment>
<sequence>MKNLPPTPFSPLTLMGYLCFYKHQPLHRTLSQIASRYGPILLLHFGCKRVLLVSSSLAAEELFAKNDKLFACRPKLITGKEFGCNYTGLASAPHGAHWRHLRRVSSLEILPFHRLPGQDGSIADEVKQLLGGLFRTEKKIVELKSVFLDLVFDVMMKMFAGKRYAEKKKAADDDQIKPTLLKDYVICSFRITTGEPDVGYFMPILKFLGLRGLERKCNKLQKQGDEVMDNYIAELSKKIPEFSTGSGETEEKVIDFLLARQKNDPKHYSDETIRGLLLVLLSAGTTTSASILEWAFSLLLNYPEVLHKAQSEIDKHVGNDRFLKESDIEHLPYLRCIVKETLRLYPTAPLLVPHESSKDCKVGEYHVPKETMLMVNVWAIQNDPNIWAEPTKFNPERFRGTVDERDGFKLMPFGYGRRSCPGKHMAVHVITLALGSLIHCFEWERISEEMVNLTEQTGLALLKAQPLMAKCSPRCTMEKLLCQV</sequence>